<dbReference type="InterPro" id="IPR012505">
    <property type="entry name" value="YbbR"/>
</dbReference>
<dbReference type="OrthoDB" id="2960905at2"/>
<evidence type="ECO:0000313" key="3">
    <source>
        <dbReference type="Proteomes" id="UP000295416"/>
    </source>
</evidence>
<dbReference type="RefSeq" id="WP_132746304.1">
    <property type="nucleotide sequence ID" value="NZ_SLXK01000015.1"/>
</dbReference>
<organism evidence="2 3">
    <name type="scientific">Scopulibacillus darangshiensis</name>
    <dbReference type="NCBI Taxonomy" id="442528"/>
    <lineage>
        <taxon>Bacteria</taxon>
        <taxon>Bacillati</taxon>
        <taxon>Bacillota</taxon>
        <taxon>Bacilli</taxon>
        <taxon>Bacillales</taxon>
        <taxon>Sporolactobacillaceae</taxon>
        <taxon>Scopulibacillus</taxon>
    </lineage>
</organism>
<evidence type="ECO:0000256" key="1">
    <source>
        <dbReference type="SAM" id="MobiDB-lite"/>
    </source>
</evidence>
<proteinExistence type="predicted"/>
<dbReference type="Proteomes" id="UP000295416">
    <property type="component" value="Unassembled WGS sequence"/>
</dbReference>
<dbReference type="Pfam" id="PF07949">
    <property type="entry name" value="YbbR"/>
    <property type="match status" value="4"/>
</dbReference>
<evidence type="ECO:0000313" key="2">
    <source>
        <dbReference type="EMBL" id="TCP28812.1"/>
    </source>
</evidence>
<accession>A0A4R2P2G0</accession>
<name>A0A4R2P2G0_9BACL</name>
<keyword evidence="3" id="KW-1185">Reference proteome</keyword>
<comment type="caution">
    <text evidence="2">The sequence shown here is derived from an EMBL/GenBank/DDBJ whole genome shotgun (WGS) entry which is preliminary data.</text>
</comment>
<dbReference type="PANTHER" id="PTHR37804:SF1">
    <property type="entry name" value="CDAA REGULATORY PROTEIN CDAR"/>
    <property type="match status" value="1"/>
</dbReference>
<dbReference type="AlphaFoldDB" id="A0A4R2P2G0"/>
<gene>
    <name evidence="2" type="ORF">EV207_11547</name>
</gene>
<sequence length="460" mass="49474">MDKLFKSKWFVKIISFLIALMLYTVVSSGQPPSHNQGDLTVSGDQTDTVTENLKVNIDQNKYIVSDVPDTVKIKMEGQKDLLLKAKLLKSRSAYINLENKGPGTYTVKVQTDGIPNGVKATPIPSTVTVRVQKKVTEPVHASVDLVNQGKIADGYEIGDPVIDPDTVNVTGGNDVIDSIAYVKGVLDVKNADDTIEQSVTLNAYDGDGNQLNNVQINPGSVNVTVPLTKVAKEVPVKVKTVGTPADGVKIDNVDVSPANVTIYGSPDVLSSIDKIDGLTVPVDGLKDDKTFDVNVPLPDGAEKAEPDTVSVKVSVKKDSSKKSKQDSNKKPNESSDKNNESTDDTAKDNNNSSETATKETTKQFKDIPIDVKGIDEDKQSLTFLDPKNQSIDLTLTGAEDDMKQVSATDVGASIDVQGLENGEHRVPIKLIYPDGFKGETEQAYAKIELKESSSKQTATS</sequence>
<dbReference type="Gene3D" id="2.170.120.30">
    <property type="match status" value="2"/>
</dbReference>
<dbReference type="InterPro" id="IPR053154">
    <property type="entry name" value="c-di-AMP_regulator"/>
</dbReference>
<reference evidence="2 3" key="1">
    <citation type="submission" date="2019-03" db="EMBL/GenBank/DDBJ databases">
        <title>Genomic Encyclopedia of Type Strains, Phase IV (KMG-IV): sequencing the most valuable type-strain genomes for metagenomic binning, comparative biology and taxonomic classification.</title>
        <authorList>
            <person name="Goeker M."/>
        </authorList>
    </citation>
    <scope>NUCLEOTIDE SEQUENCE [LARGE SCALE GENOMIC DNA]</scope>
    <source>
        <strain evidence="2 3">DSM 19377</strain>
    </source>
</reference>
<dbReference type="EMBL" id="SLXK01000015">
    <property type="protein sequence ID" value="TCP28812.1"/>
    <property type="molecule type" value="Genomic_DNA"/>
</dbReference>
<feature type="compositionally biased region" description="Basic and acidic residues" evidence="1">
    <location>
        <begin position="315"/>
        <end position="347"/>
    </location>
</feature>
<dbReference type="Gene3D" id="2.170.120.40">
    <property type="entry name" value="YbbR-like domain"/>
    <property type="match status" value="2"/>
</dbReference>
<protein>
    <submittedName>
        <fullName evidence="2">YbbR domain-containing protein</fullName>
    </submittedName>
</protein>
<feature type="region of interest" description="Disordered" evidence="1">
    <location>
        <begin position="297"/>
        <end position="361"/>
    </location>
</feature>
<dbReference type="PANTHER" id="PTHR37804">
    <property type="entry name" value="CDAA REGULATORY PROTEIN CDAR"/>
    <property type="match status" value="1"/>
</dbReference>